<keyword evidence="2" id="KW-0805">Transcription regulation</keyword>
<accession>A0A6P1SX50</accession>
<dbReference type="InterPro" id="IPR000847">
    <property type="entry name" value="LysR_HTH_N"/>
</dbReference>
<dbReference type="PRINTS" id="PR00039">
    <property type="entry name" value="HTHLYSR"/>
</dbReference>
<gene>
    <name evidence="6" type="ORF">GO499_03615</name>
</gene>
<evidence type="ECO:0000256" key="2">
    <source>
        <dbReference type="ARBA" id="ARBA00023015"/>
    </source>
</evidence>
<dbReference type="GO" id="GO:0003700">
    <property type="term" value="F:DNA-binding transcription factor activity"/>
    <property type="evidence" value="ECO:0007669"/>
    <property type="project" value="InterPro"/>
</dbReference>
<dbReference type="RefSeq" id="WP_161860908.1">
    <property type="nucleotide sequence ID" value="NZ_CP046620.1"/>
</dbReference>
<proteinExistence type="inferred from homology"/>
<dbReference type="Pfam" id="PF00126">
    <property type="entry name" value="HTH_1"/>
    <property type="match status" value="1"/>
</dbReference>
<dbReference type="InterPro" id="IPR036388">
    <property type="entry name" value="WH-like_DNA-bd_sf"/>
</dbReference>
<dbReference type="SUPFAM" id="SSF46785">
    <property type="entry name" value="Winged helix' DNA-binding domain"/>
    <property type="match status" value="1"/>
</dbReference>
<feature type="domain" description="HTH lysR-type" evidence="5">
    <location>
        <begin position="9"/>
        <end position="66"/>
    </location>
</feature>
<sequence>MSKALNSVLNLRDMQLLTALDRHRHFARAAEATGISQPAFSARIRNLELDLGITIVNRGNRFRGFTEEGEIVLRWGQKMLADLEGLKQEVSAASGALTGTVSIGVVPTALAFASALPARIGAAHPGLRLNIHSTTSDEIRRGLQNFTFSAGISYLEGRDPALSETHLYEETYLLVAPAGLVEDGQTEITWSEAARLPLCLLTPTMQNRRILERIFAGQGVRPNAVTETNALSVAWLQLRTGTTATIMPERTVSVQPSLPGTVTLRLTEPDISRPIALLLPDRTPEPALHPVLKHHLQEEARARSQPF</sequence>
<dbReference type="PANTHER" id="PTHR30419">
    <property type="entry name" value="HTH-TYPE TRANSCRIPTIONAL REGULATOR YBHD"/>
    <property type="match status" value="1"/>
</dbReference>
<evidence type="ECO:0000313" key="7">
    <source>
        <dbReference type="Proteomes" id="UP000464495"/>
    </source>
</evidence>
<keyword evidence="7" id="KW-1185">Reference proteome</keyword>
<keyword evidence="3" id="KW-0238">DNA-binding</keyword>
<name>A0A6P1SX50_9RHOB</name>
<dbReference type="Gene3D" id="1.10.10.10">
    <property type="entry name" value="Winged helix-like DNA-binding domain superfamily/Winged helix DNA-binding domain"/>
    <property type="match status" value="1"/>
</dbReference>
<evidence type="ECO:0000256" key="4">
    <source>
        <dbReference type="ARBA" id="ARBA00023163"/>
    </source>
</evidence>
<reference evidence="6 7" key="1">
    <citation type="submission" date="2019-12" db="EMBL/GenBank/DDBJ databases">
        <title>Complete genome sequence of Algicella marina strain 9Alg 56(T) isolated from the red alga Tichocarpus crinitus.</title>
        <authorList>
            <person name="Kim S.-G."/>
            <person name="Nedashkovskaya O.I."/>
        </authorList>
    </citation>
    <scope>NUCLEOTIDE SEQUENCE [LARGE SCALE GENOMIC DNA]</scope>
    <source>
        <strain evidence="6 7">9Alg 56</strain>
    </source>
</reference>
<evidence type="ECO:0000256" key="3">
    <source>
        <dbReference type="ARBA" id="ARBA00023125"/>
    </source>
</evidence>
<dbReference type="InterPro" id="IPR005119">
    <property type="entry name" value="LysR_subst-bd"/>
</dbReference>
<comment type="similarity">
    <text evidence="1">Belongs to the LysR transcriptional regulatory family.</text>
</comment>
<dbReference type="InterPro" id="IPR050950">
    <property type="entry name" value="HTH-type_LysR_regulators"/>
</dbReference>
<dbReference type="Proteomes" id="UP000464495">
    <property type="component" value="Chromosome"/>
</dbReference>
<dbReference type="PANTHER" id="PTHR30419:SF31">
    <property type="entry name" value="BLR3139 PROTEIN"/>
    <property type="match status" value="1"/>
</dbReference>
<evidence type="ECO:0000259" key="5">
    <source>
        <dbReference type="PROSITE" id="PS50931"/>
    </source>
</evidence>
<dbReference type="GO" id="GO:0003677">
    <property type="term" value="F:DNA binding"/>
    <property type="evidence" value="ECO:0007669"/>
    <property type="project" value="UniProtKB-KW"/>
</dbReference>
<dbReference type="AlphaFoldDB" id="A0A6P1SX50"/>
<evidence type="ECO:0000313" key="6">
    <source>
        <dbReference type="EMBL" id="QHQ34337.1"/>
    </source>
</evidence>
<dbReference type="SUPFAM" id="SSF53850">
    <property type="entry name" value="Periplasmic binding protein-like II"/>
    <property type="match status" value="1"/>
</dbReference>
<protein>
    <submittedName>
        <fullName evidence="6">LysR family transcriptional regulator</fullName>
    </submittedName>
</protein>
<dbReference type="EMBL" id="CP046620">
    <property type="protein sequence ID" value="QHQ34337.1"/>
    <property type="molecule type" value="Genomic_DNA"/>
</dbReference>
<dbReference type="Gene3D" id="3.40.190.290">
    <property type="match status" value="1"/>
</dbReference>
<dbReference type="GO" id="GO:0005829">
    <property type="term" value="C:cytosol"/>
    <property type="evidence" value="ECO:0007669"/>
    <property type="project" value="TreeGrafter"/>
</dbReference>
<keyword evidence="4" id="KW-0804">Transcription</keyword>
<dbReference type="PROSITE" id="PS50931">
    <property type="entry name" value="HTH_LYSR"/>
    <property type="match status" value="1"/>
</dbReference>
<dbReference type="InterPro" id="IPR036390">
    <property type="entry name" value="WH_DNA-bd_sf"/>
</dbReference>
<evidence type="ECO:0000256" key="1">
    <source>
        <dbReference type="ARBA" id="ARBA00009437"/>
    </source>
</evidence>
<dbReference type="Pfam" id="PF03466">
    <property type="entry name" value="LysR_substrate"/>
    <property type="match status" value="1"/>
</dbReference>
<dbReference type="KEGG" id="amaq:GO499_03615"/>
<organism evidence="6 7">
    <name type="scientific">Algicella marina</name>
    <dbReference type="NCBI Taxonomy" id="2683284"/>
    <lineage>
        <taxon>Bacteria</taxon>
        <taxon>Pseudomonadati</taxon>
        <taxon>Pseudomonadota</taxon>
        <taxon>Alphaproteobacteria</taxon>
        <taxon>Rhodobacterales</taxon>
        <taxon>Paracoccaceae</taxon>
        <taxon>Algicella</taxon>
    </lineage>
</organism>
<dbReference type="CDD" id="cd05466">
    <property type="entry name" value="PBP2_LTTR_substrate"/>
    <property type="match status" value="1"/>
</dbReference>
<dbReference type="FunFam" id="1.10.10.10:FF:000001">
    <property type="entry name" value="LysR family transcriptional regulator"/>
    <property type="match status" value="1"/>
</dbReference>